<feature type="region of interest" description="Disordered" evidence="3">
    <location>
        <begin position="542"/>
        <end position="664"/>
    </location>
</feature>
<dbReference type="AlphaFoldDB" id="A0AAN6EZE9"/>
<evidence type="ECO:0000259" key="4">
    <source>
        <dbReference type="SMART" id="SM01340"/>
    </source>
</evidence>
<dbReference type="InterPro" id="IPR020568">
    <property type="entry name" value="Ribosomal_Su5_D2-typ_SF"/>
</dbReference>
<feature type="compositionally biased region" description="Polar residues" evidence="3">
    <location>
        <begin position="830"/>
        <end position="850"/>
    </location>
</feature>
<feature type="compositionally biased region" description="Low complexity" evidence="3">
    <location>
        <begin position="767"/>
        <end position="781"/>
    </location>
</feature>
<feature type="compositionally biased region" description="Basic and acidic residues" evidence="3">
    <location>
        <begin position="700"/>
        <end position="713"/>
    </location>
</feature>
<dbReference type="SUPFAM" id="SSF54211">
    <property type="entry name" value="Ribosomal protein S5 domain 2-like"/>
    <property type="match status" value="1"/>
</dbReference>
<feature type="compositionally biased region" description="Basic and acidic residues" evidence="3">
    <location>
        <begin position="791"/>
        <end position="803"/>
    </location>
</feature>
<dbReference type="EMBL" id="JAJGCB010000002">
    <property type="protein sequence ID" value="KAJ8994402.1"/>
    <property type="molecule type" value="Genomic_DNA"/>
</dbReference>
<evidence type="ECO:0000313" key="5">
    <source>
        <dbReference type="EMBL" id="KAJ8994402.1"/>
    </source>
</evidence>
<dbReference type="GO" id="GO:0030983">
    <property type="term" value="F:mismatched DNA binding"/>
    <property type="evidence" value="ECO:0007669"/>
    <property type="project" value="InterPro"/>
</dbReference>
<dbReference type="PANTHER" id="PTHR10073">
    <property type="entry name" value="DNA MISMATCH REPAIR PROTEIN MLH, PMS, MUTL"/>
    <property type="match status" value="1"/>
</dbReference>
<feature type="compositionally biased region" description="Polar residues" evidence="3">
    <location>
        <begin position="488"/>
        <end position="501"/>
    </location>
</feature>
<evidence type="ECO:0000313" key="6">
    <source>
        <dbReference type="Proteomes" id="UP001161757"/>
    </source>
</evidence>
<dbReference type="Gene3D" id="3.30.230.10">
    <property type="match status" value="1"/>
</dbReference>
<dbReference type="GO" id="GO:0005524">
    <property type="term" value="F:ATP binding"/>
    <property type="evidence" value="ECO:0007669"/>
    <property type="project" value="InterPro"/>
</dbReference>
<keyword evidence="2" id="KW-0227">DNA damage</keyword>
<feature type="region of interest" description="Disordered" evidence="3">
    <location>
        <begin position="362"/>
        <end position="421"/>
    </location>
</feature>
<comment type="similarity">
    <text evidence="1">Belongs to the DNA mismatch repair MutL/HexB family.</text>
</comment>
<dbReference type="SMART" id="SM01340">
    <property type="entry name" value="DNA_mis_repair"/>
    <property type="match status" value="1"/>
</dbReference>
<dbReference type="Pfam" id="PF13589">
    <property type="entry name" value="HATPase_c_3"/>
    <property type="match status" value="1"/>
</dbReference>
<evidence type="ECO:0000256" key="3">
    <source>
        <dbReference type="SAM" id="MobiDB-lite"/>
    </source>
</evidence>
<feature type="compositionally biased region" description="Polar residues" evidence="3">
    <location>
        <begin position="364"/>
        <end position="377"/>
    </location>
</feature>
<proteinExistence type="inferred from homology"/>
<evidence type="ECO:0000256" key="2">
    <source>
        <dbReference type="ARBA" id="ARBA00022763"/>
    </source>
</evidence>
<reference evidence="5" key="1">
    <citation type="submission" date="2023-01" db="EMBL/GenBank/DDBJ databases">
        <title>Exophiala dermititidis isolated from Cystic Fibrosis Patient.</title>
        <authorList>
            <person name="Kurbessoian T."/>
            <person name="Crocker A."/>
            <person name="Murante D."/>
            <person name="Hogan D.A."/>
            <person name="Stajich J.E."/>
        </authorList>
    </citation>
    <scope>NUCLEOTIDE SEQUENCE</scope>
    <source>
        <strain evidence="5">Ex8</strain>
    </source>
</reference>
<dbReference type="InterPro" id="IPR036890">
    <property type="entry name" value="HATPase_C_sf"/>
</dbReference>
<feature type="region of interest" description="Disordered" evidence="3">
    <location>
        <begin position="695"/>
        <end position="753"/>
    </location>
</feature>
<dbReference type="GO" id="GO:0016887">
    <property type="term" value="F:ATP hydrolysis activity"/>
    <property type="evidence" value="ECO:0007669"/>
    <property type="project" value="InterPro"/>
</dbReference>
<dbReference type="InterPro" id="IPR014762">
    <property type="entry name" value="DNA_mismatch_repair_CS"/>
</dbReference>
<dbReference type="PROSITE" id="PS00058">
    <property type="entry name" value="DNA_MISMATCH_REPAIR_1"/>
    <property type="match status" value="1"/>
</dbReference>
<feature type="compositionally biased region" description="Basic and acidic residues" evidence="3">
    <location>
        <begin position="637"/>
        <end position="652"/>
    </location>
</feature>
<dbReference type="GO" id="GO:0006298">
    <property type="term" value="P:mismatch repair"/>
    <property type="evidence" value="ECO:0007669"/>
    <property type="project" value="InterPro"/>
</dbReference>
<protein>
    <recommendedName>
        <fullName evidence="4">DNA mismatch repair protein S5 domain-containing protein</fullName>
    </recommendedName>
</protein>
<dbReference type="Proteomes" id="UP001161757">
    <property type="component" value="Unassembled WGS sequence"/>
</dbReference>
<feature type="compositionally biased region" description="Basic and acidic residues" evidence="3">
    <location>
        <begin position="721"/>
        <end position="735"/>
    </location>
</feature>
<dbReference type="FunFam" id="3.30.565.10:FF:000017">
    <property type="entry name" value="PMS1 homolog 1, mismatch repair system component"/>
    <property type="match status" value="1"/>
</dbReference>
<evidence type="ECO:0000256" key="1">
    <source>
        <dbReference type="ARBA" id="ARBA00006082"/>
    </source>
</evidence>
<dbReference type="NCBIfam" id="TIGR00585">
    <property type="entry name" value="mutl"/>
    <property type="match status" value="1"/>
</dbReference>
<dbReference type="GO" id="GO:0061982">
    <property type="term" value="P:meiosis I cell cycle process"/>
    <property type="evidence" value="ECO:0007669"/>
    <property type="project" value="UniProtKB-ARBA"/>
</dbReference>
<name>A0AAN6EZE9_EXODE</name>
<accession>A0AAN6EZE9</accession>
<dbReference type="Pfam" id="PF01119">
    <property type="entry name" value="DNA_mis_repair"/>
    <property type="match status" value="1"/>
</dbReference>
<feature type="domain" description="DNA mismatch repair protein S5" evidence="4">
    <location>
        <begin position="218"/>
        <end position="357"/>
    </location>
</feature>
<sequence length="949" mass="105281">MPIQALPEATTRTLVSSLVLNDAKSVVKELVDNALDARATAVSIEISANTLDVIQVKDNGTGIGVEDRQLLCRRGCTSKIRSLEDLSRLGGTFLGFRGEALASIAELSQGLTVTTRVDGEIVGTSLKYGASGMLSSSSASHPVGTTVRIQNFLHNIPVRKQTALKSTGKTLQAIKALLFEFAFARPDVRFSLKVLKGKNEKMNWTYAPNSNDSLGEVAAKIVGKDIAAHCTSWSMSSADLEGGALQDGWEIDALLASADADIDKVRNVNQYISIDGRCVNPDRRSMMDIVRTYRKYLQGTLDSSDSTRIARPFLVMRVRCPPESYDVNVEPAKDEVIFFLPEALLSLVEGLFRKAYGDIDDGKNTLNPSEKGSNSIFRTHENMDAVSLDDSDGLETPMQDNTRGKSREVDDTIPEEPARWNPFTLAAMNAVVRPKKMQVPARSSTVNLPSPPLTGPKTGETSDQPRLPVASSHRIPLGSESHLPSPDASGSTRASQNSSPIRNRPTDAPRNVEDDDNDGGPRQTTTVLQAWLTPDSAVRVHLPQPNRTLNLVPPRENISTNPAFEPTGGRERSMSPLKKLQGGLKWGPGQKQFKPPSKVSSSHPHGHPSMPPPPEPERRRRSHSPPSRNTPDEDDTTERNRTRLDAGSERRSLGSSFDQEVEEDNFSTFDAELSEIMDFEYRKKAAIAHQKRLAKAETTTSHKELEPRQRFLTDHGSALSNDDRTTYFTDDETRSRSQAQSHTASSRRLGFNNPHQNRYVAALRDLSQPSHPQQQQRQSNNDTDDDASSTRAEDAPSVEHENETPAPSTSPSIYPRLSEDQNDPRAYLIRQQQRQRTSNSKIYRTKSSNPKLPFESIPTDAATLCLVLHTDAFADLSRIQKQVRVIGSVDRYLTQKIDHGHDDHHHADFELSSSEINDKITPQEWEHVLREMIERKYHPLLKPLQMVQN</sequence>
<feature type="compositionally biased region" description="Polar residues" evidence="3">
    <location>
        <begin position="736"/>
        <end position="746"/>
    </location>
</feature>
<dbReference type="Gene3D" id="3.30.565.10">
    <property type="entry name" value="Histidine kinase-like ATPase, C-terminal domain"/>
    <property type="match status" value="1"/>
</dbReference>
<comment type="caution">
    <text evidence="5">The sequence shown here is derived from an EMBL/GenBank/DDBJ whole genome shotgun (WGS) entry which is preliminary data.</text>
</comment>
<dbReference type="GO" id="GO:0032389">
    <property type="term" value="C:MutLalpha complex"/>
    <property type="evidence" value="ECO:0007669"/>
    <property type="project" value="TreeGrafter"/>
</dbReference>
<feature type="region of interest" description="Disordered" evidence="3">
    <location>
        <begin position="767"/>
        <end position="855"/>
    </location>
</feature>
<organism evidence="5 6">
    <name type="scientific">Exophiala dermatitidis</name>
    <name type="common">Black yeast-like fungus</name>
    <name type="synonym">Wangiella dermatitidis</name>
    <dbReference type="NCBI Taxonomy" id="5970"/>
    <lineage>
        <taxon>Eukaryota</taxon>
        <taxon>Fungi</taxon>
        <taxon>Dikarya</taxon>
        <taxon>Ascomycota</taxon>
        <taxon>Pezizomycotina</taxon>
        <taxon>Eurotiomycetes</taxon>
        <taxon>Chaetothyriomycetidae</taxon>
        <taxon>Chaetothyriales</taxon>
        <taxon>Herpotrichiellaceae</taxon>
        <taxon>Exophiala</taxon>
    </lineage>
</organism>
<dbReference type="InterPro" id="IPR002099">
    <property type="entry name" value="MutL/Mlh/PMS"/>
</dbReference>
<gene>
    <name evidence="5" type="ORF">HRR80_001121</name>
</gene>
<dbReference type="GO" id="GO:0140664">
    <property type="term" value="F:ATP-dependent DNA damage sensor activity"/>
    <property type="evidence" value="ECO:0007669"/>
    <property type="project" value="InterPro"/>
</dbReference>
<feature type="region of interest" description="Disordered" evidence="3">
    <location>
        <begin position="437"/>
        <end position="523"/>
    </location>
</feature>
<dbReference type="InterPro" id="IPR014721">
    <property type="entry name" value="Ribsml_uS5_D2-typ_fold_subgr"/>
</dbReference>
<dbReference type="InterPro" id="IPR038973">
    <property type="entry name" value="MutL/Mlh/Pms-like"/>
</dbReference>
<dbReference type="SUPFAM" id="SSF55874">
    <property type="entry name" value="ATPase domain of HSP90 chaperone/DNA topoisomerase II/histidine kinase"/>
    <property type="match status" value="1"/>
</dbReference>
<dbReference type="PANTHER" id="PTHR10073:SF41">
    <property type="entry name" value="MISMATCH REPAIR PROTEIN, PUTATIVE (AFU_ORTHOLOGUE AFUA_8G05820)-RELATED"/>
    <property type="match status" value="1"/>
</dbReference>
<dbReference type="InterPro" id="IPR013507">
    <property type="entry name" value="DNA_mismatch_S5_2-like"/>
</dbReference>